<evidence type="ECO:0000313" key="2">
    <source>
        <dbReference type="Proteomes" id="UP000076407"/>
    </source>
</evidence>
<dbReference type="Pfam" id="PF03564">
    <property type="entry name" value="DUF1759"/>
    <property type="match status" value="1"/>
</dbReference>
<dbReference type="InterPro" id="IPR005312">
    <property type="entry name" value="DUF1759"/>
</dbReference>
<dbReference type="VEuPathDB" id="VectorBase:AQUA011920"/>
<accession>A0A182XPW8</accession>
<keyword evidence="2" id="KW-1185">Reference proteome</keyword>
<reference evidence="1" key="1">
    <citation type="submission" date="2020-05" db="UniProtKB">
        <authorList>
            <consortium name="EnsemblMetazoa"/>
        </authorList>
    </citation>
    <scope>IDENTIFICATION</scope>
    <source>
        <strain evidence="1">SANGQUA</strain>
    </source>
</reference>
<dbReference type="AlphaFoldDB" id="A0A182XPW8"/>
<evidence type="ECO:0000313" key="1">
    <source>
        <dbReference type="EnsemblMetazoa" id="AQUA011920-PA"/>
    </source>
</evidence>
<sequence length="389" mass="44443">MEKKIKPVQLKKRIAVENIKSLERFQAEYSTDDAKQIPEALEDLEKHKEGFFTAVSKLEVLDDSDQVIETCIMESIDFEERCRKLKSFLREHQPKEEGSLNETIGLASSTLAFCRSHAPNLRVPKIELPTFDGDHTKWLSFRDRFIAMIDASAELPSIAKLQYLLSSLKGDAALPFEHTPLTADNYSVTWAALLKWYDNARLLIREYYRKLHYLPGVQSVCVDKLTHLVDEFSRFVNVLVKLKEPVDSWDTPLSNMLLMKLNRETLLAWEKNSVHFTKDKYKDVIEFVQDRIQILKSTNNFVSEQSASGTKVAGIHRYAVQRSCIVPYSCCFNLFDSAAQVSVTVRRSSPITQLSSFHRQGGSAPTGRRREAVVLELPKQHTSSQSVQI</sequence>
<dbReference type="PANTHER" id="PTHR22954:SF3">
    <property type="entry name" value="PROTEIN CBG08539"/>
    <property type="match status" value="1"/>
</dbReference>
<dbReference type="PANTHER" id="PTHR22954">
    <property type="entry name" value="RETROVIRAL PROTEASE-RELATED"/>
    <property type="match status" value="1"/>
</dbReference>
<name>A0A182XPW8_ANOQN</name>
<dbReference type="EnsemblMetazoa" id="AQUA011920-RA">
    <property type="protein sequence ID" value="AQUA011920-PA"/>
    <property type="gene ID" value="AQUA011920"/>
</dbReference>
<protein>
    <submittedName>
        <fullName evidence="1">Uncharacterized protein</fullName>
    </submittedName>
</protein>
<organism evidence="1 2">
    <name type="scientific">Anopheles quadriannulatus</name>
    <name type="common">Mosquito</name>
    <dbReference type="NCBI Taxonomy" id="34691"/>
    <lineage>
        <taxon>Eukaryota</taxon>
        <taxon>Metazoa</taxon>
        <taxon>Ecdysozoa</taxon>
        <taxon>Arthropoda</taxon>
        <taxon>Hexapoda</taxon>
        <taxon>Insecta</taxon>
        <taxon>Pterygota</taxon>
        <taxon>Neoptera</taxon>
        <taxon>Endopterygota</taxon>
        <taxon>Diptera</taxon>
        <taxon>Nematocera</taxon>
        <taxon>Culicoidea</taxon>
        <taxon>Culicidae</taxon>
        <taxon>Anophelinae</taxon>
        <taxon>Anopheles</taxon>
    </lineage>
</organism>
<dbReference type="STRING" id="34691.A0A182XPW8"/>
<proteinExistence type="predicted"/>
<dbReference type="Proteomes" id="UP000076407">
    <property type="component" value="Unassembled WGS sequence"/>
</dbReference>